<name>A0A8J2JGR2_9HEXA</name>
<evidence type="ECO:0000313" key="1">
    <source>
        <dbReference type="EMBL" id="CAG7716540.1"/>
    </source>
</evidence>
<dbReference type="EMBL" id="CAJVCH010039338">
    <property type="protein sequence ID" value="CAG7716540.1"/>
    <property type="molecule type" value="Genomic_DNA"/>
</dbReference>
<comment type="caution">
    <text evidence="1">The sequence shown here is derived from an EMBL/GenBank/DDBJ whole genome shotgun (WGS) entry which is preliminary data.</text>
</comment>
<reference evidence="1" key="1">
    <citation type="submission" date="2021-06" db="EMBL/GenBank/DDBJ databases">
        <authorList>
            <person name="Hodson N. C."/>
            <person name="Mongue J. A."/>
            <person name="Jaron S. K."/>
        </authorList>
    </citation>
    <scope>NUCLEOTIDE SEQUENCE</scope>
</reference>
<organism evidence="1 2">
    <name type="scientific">Allacma fusca</name>
    <dbReference type="NCBI Taxonomy" id="39272"/>
    <lineage>
        <taxon>Eukaryota</taxon>
        <taxon>Metazoa</taxon>
        <taxon>Ecdysozoa</taxon>
        <taxon>Arthropoda</taxon>
        <taxon>Hexapoda</taxon>
        <taxon>Collembola</taxon>
        <taxon>Symphypleona</taxon>
        <taxon>Sminthuridae</taxon>
        <taxon>Allacma</taxon>
    </lineage>
</organism>
<feature type="non-terminal residue" evidence="1">
    <location>
        <position position="11"/>
    </location>
</feature>
<gene>
    <name evidence="1" type="ORF">AFUS01_LOCUS6042</name>
</gene>
<dbReference type="Proteomes" id="UP000708208">
    <property type="component" value="Unassembled WGS sequence"/>
</dbReference>
<keyword evidence="2" id="KW-1185">Reference proteome</keyword>
<proteinExistence type="predicted"/>
<accession>A0A8J2JGR2</accession>
<sequence length="11" mass="1299">SRRGRDPLLTK</sequence>
<evidence type="ECO:0000313" key="2">
    <source>
        <dbReference type="Proteomes" id="UP000708208"/>
    </source>
</evidence>
<protein>
    <submittedName>
        <fullName evidence="1">Uncharacterized protein</fullName>
    </submittedName>
</protein>